<dbReference type="EC" id="6.3.2.3" evidence="4"/>
<dbReference type="InterPro" id="IPR014042">
    <property type="entry name" value="Glutathione_synthase_a-hlx"/>
</dbReference>
<evidence type="ECO:0000256" key="7">
    <source>
        <dbReference type="ARBA" id="ARBA00022723"/>
    </source>
</evidence>
<comment type="cofactor">
    <cofactor evidence="1">
        <name>Mg(2+)</name>
        <dbReference type="ChEBI" id="CHEBI:18420"/>
    </cofactor>
</comment>
<evidence type="ECO:0000256" key="1">
    <source>
        <dbReference type="ARBA" id="ARBA00001946"/>
    </source>
</evidence>
<evidence type="ECO:0000256" key="6">
    <source>
        <dbReference type="ARBA" id="ARBA00022684"/>
    </source>
</evidence>
<proteinExistence type="inferred from homology"/>
<dbReference type="Gene3D" id="3.40.50.1760">
    <property type="entry name" value="Glutathione synthase, substrate-binding domain superfamily, eukaryotic"/>
    <property type="match status" value="1"/>
</dbReference>
<dbReference type="PANTHER" id="PTHR11130:SF0">
    <property type="entry name" value="GLUTATHIONE SYNTHETASE"/>
    <property type="match status" value="1"/>
</dbReference>
<dbReference type="GO" id="GO:0004363">
    <property type="term" value="F:glutathione synthase activity"/>
    <property type="evidence" value="ECO:0007669"/>
    <property type="project" value="UniProtKB-EC"/>
</dbReference>
<keyword evidence="5" id="KW-0436">Ligase</keyword>
<keyword evidence="7" id="KW-0479">Metal-binding</keyword>
<dbReference type="GO" id="GO:0005829">
    <property type="term" value="C:cytosol"/>
    <property type="evidence" value="ECO:0007669"/>
    <property type="project" value="TreeGrafter"/>
</dbReference>
<organism evidence="12 13">
    <name type="scientific">Alishewanella jeotgali KCTC 22429</name>
    <dbReference type="NCBI Taxonomy" id="1129374"/>
    <lineage>
        <taxon>Bacteria</taxon>
        <taxon>Pseudomonadati</taxon>
        <taxon>Pseudomonadota</taxon>
        <taxon>Gammaproteobacteria</taxon>
        <taxon>Alteromonadales</taxon>
        <taxon>Alteromonadaceae</taxon>
        <taxon>Alishewanella</taxon>
    </lineage>
</organism>
<dbReference type="Gene3D" id="1.10.1080.10">
    <property type="entry name" value="Glutathione Synthetase, Chain A, domain 3"/>
    <property type="match status" value="1"/>
</dbReference>
<dbReference type="Gene3D" id="3.30.1490.80">
    <property type="match status" value="1"/>
</dbReference>
<dbReference type="InterPro" id="IPR014709">
    <property type="entry name" value="Glutathione_synthase_C_euk"/>
</dbReference>
<dbReference type="Gene3D" id="3.30.1490.50">
    <property type="match status" value="1"/>
</dbReference>
<name>H3ZI40_9ALTE</name>
<dbReference type="Pfam" id="PF03199">
    <property type="entry name" value="GSH_synthase"/>
    <property type="match status" value="1"/>
</dbReference>
<dbReference type="Pfam" id="PF03917">
    <property type="entry name" value="GSH_synth_ATP"/>
    <property type="match status" value="1"/>
</dbReference>
<evidence type="ECO:0000256" key="4">
    <source>
        <dbReference type="ARBA" id="ARBA00012214"/>
    </source>
</evidence>
<evidence type="ECO:0000313" key="12">
    <source>
        <dbReference type="EMBL" id="EHR39682.1"/>
    </source>
</evidence>
<comment type="similarity">
    <text evidence="3">Belongs to the eukaryotic GSH synthase family.</text>
</comment>
<evidence type="ECO:0000256" key="5">
    <source>
        <dbReference type="ARBA" id="ARBA00022598"/>
    </source>
</evidence>
<dbReference type="RefSeq" id="WP_008951597.1">
    <property type="nucleotide sequence ID" value="NZ_AHTH01000049.1"/>
</dbReference>
<dbReference type="GO" id="GO:0046872">
    <property type="term" value="F:metal ion binding"/>
    <property type="evidence" value="ECO:0007669"/>
    <property type="project" value="UniProtKB-KW"/>
</dbReference>
<dbReference type="UniPathway" id="UPA00142">
    <property type="reaction ID" value="UER00210"/>
</dbReference>
<dbReference type="AlphaFoldDB" id="H3ZI40"/>
<dbReference type="STRING" id="1129374.AJE_15254"/>
<accession>H3ZI40</accession>
<evidence type="ECO:0000256" key="8">
    <source>
        <dbReference type="ARBA" id="ARBA00022741"/>
    </source>
</evidence>
<dbReference type="InterPro" id="IPR037013">
    <property type="entry name" value="GSH-S_sub-bd_sf"/>
</dbReference>
<dbReference type="InterPro" id="IPR014049">
    <property type="entry name" value="Glutathione_synthase_N_euk"/>
</dbReference>
<keyword evidence="10" id="KW-0460">Magnesium</keyword>
<dbReference type="SUPFAM" id="SSF56059">
    <property type="entry name" value="Glutathione synthetase ATP-binding domain-like"/>
    <property type="match status" value="1"/>
</dbReference>
<dbReference type="GO" id="GO:0043295">
    <property type="term" value="F:glutathione binding"/>
    <property type="evidence" value="ECO:0007669"/>
    <property type="project" value="TreeGrafter"/>
</dbReference>
<gene>
    <name evidence="12" type="ORF">AJE_15254</name>
</gene>
<dbReference type="PIRSF" id="PIRSF001558">
    <property type="entry name" value="GSHase"/>
    <property type="match status" value="1"/>
</dbReference>
<keyword evidence="13" id="KW-1185">Reference proteome</keyword>
<comment type="pathway">
    <text evidence="2">Sulfur metabolism; glutathione biosynthesis; glutathione from L-cysteine and L-glutamate: step 2/2.</text>
</comment>
<dbReference type="Gene3D" id="3.30.470.20">
    <property type="entry name" value="ATP-grasp fold, B domain"/>
    <property type="match status" value="1"/>
</dbReference>
<keyword evidence="9" id="KW-0067">ATP-binding</keyword>
<dbReference type="InterPro" id="IPR016185">
    <property type="entry name" value="PreATP-grasp_dom_sf"/>
</dbReference>
<dbReference type="InterPro" id="IPR004887">
    <property type="entry name" value="GSH_synth_subst-bd"/>
</dbReference>
<dbReference type="GO" id="GO:0005524">
    <property type="term" value="F:ATP binding"/>
    <property type="evidence" value="ECO:0007669"/>
    <property type="project" value="UniProtKB-KW"/>
</dbReference>
<dbReference type="SUPFAM" id="SSF52440">
    <property type="entry name" value="PreATP-grasp domain"/>
    <property type="match status" value="1"/>
</dbReference>
<comment type="caution">
    <text evidence="12">The sequence shown here is derived from an EMBL/GenBank/DDBJ whole genome shotgun (WGS) entry which is preliminary data.</text>
</comment>
<evidence type="ECO:0000313" key="13">
    <source>
        <dbReference type="Proteomes" id="UP000012046"/>
    </source>
</evidence>
<dbReference type="Proteomes" id="UP000012046">
    <property type="component" value="Unassembled WGS sequence"/>
</dbReference>
<evidence type="ECO:0000256" key="10">
    <source>
        <dbReference type="ARBA" id="ARBA00022842"/>
    </source>
</evidence>
<dbReference type="EMBL" id="AHTH01000049">
    <property type="protein sequence ID" value="EHR39682.1"/>
    <property type="molecule type" value="Genomic_DNA"/>
</dbReference>
<dbReference type="eggNOG" id="ENOG502Z9VE">
    <property type="taxonomic scope" value="Bacteria"/>
</dbReference>
<evidence type="ECO:0000256" key="2">
    <source>
        <dbReference type="ARBA" id="ARBA00004965"/>
    </source>
</evidence>
<keyword evidence="6" id="KW-0317">Glutathione biosynthesis</keyword>
<sequence length="454" mass="49681">MAQSLRTIATPQQLATTLQPLLINARLGLQQSSGFVPVPVSLTPWQLSTSQWQQARTAATLLGRLLERIAGDPYWLLQQTRALKDSASVPGEIWRTLSAIEPAHLTSRNLNLSRHDLLLTAGGWRWVESNPIAAGMGPLSARYQQLLAPLLPLPYVDNPALAAQAKLLAEAAIANAAGQPALLVMVIAEQEQNIFDQQLLTEAIRQHGVATERLTLNQLQQGQARGDKGFYLTDGRRVSVLYWRTGYNPLPQAADYWAFRASLEHTNLLQCPNLAGQLSGSKWLQHQLGLLLQQPSGRQQLAQRFGFSPAQLQLLQQLMVPSFAVADLTAEAVRAKLAAGYWYKTQQEGGGNVARYAQGWQRYQHYDSADLLMVPIHANIRRENFFSLKHGELLQNNSAGRISELGIFTLGSAASYGGYLCRSKASSSLEGGISHGAATLDLISLKPCCCSGFV</sequence>
<dbReference type="PANTHER" id="PTHR11130">
    <property type="entry name" value="GLUTATHIONE SYNTHETASE"/>
    <property type="match status" value="1"/>
</dbReference>
<evidence type="ECO:0000256" key="9">
    <source>
        <dbReference type="ARBA" id="ARBA00022840"/>
    </source>
</evidence>
<dbReference type="InterPro" id="IPR005615">
    <property type="entry name" value="Glutathione_synthase"/>
</dbReference>
<evidence type="ECO:0000256" key="3">
    <source>
        <dbReference type="ARBA" id="ARBA00010385"/>
    </source>
</evidence>
<keyword evidence="8" id="KW-0547">Nucleotide-binding</keyword>
<feature type="domain" description="Glutathione synthase substrate-binding" evidence="11">
    <location>
        <begin position="182"/>
        <end position="279"/>
    </location>
</feature>
<dbReference type="PATRIC" id="fig|1129374.4.peg.3019"/>
<protein>
    <recommendedName>
        <fullName evidence="4">glutathione synthase</fullName>
        <ecNumber evidence="4">6.3.2.3</ecNumber>
    </recommendedName>
</protein>
<reference evidence="12 13" key="1">
    <citation type="journal article" date="2012" name="J. Bacteriol.">
        <title>Genome Sequence of Extracellular-Protease-Producing Alishewanella jeotgali Isolated from Traditional Korean Fermented Seafood.</title>
        <authorList>
            <person name="Jung J."/>
            <person name="Chun J."/>
            <person name="Park W."/>
        </authorList>
    </citation>
    <scope>NUCLEOTIDE SEQUENCE [LARGE SCALE GENOMIC DNA]</scope>
    <source>
        <strain evidence="12 13">KCTC 22429</strain>
    </source>
</reference>
<evidence type="ECO:0000259" key="11">
    <source>
        <dbReference type="Pfam" id="PF03199"/>
    </source>
</evidence>